<dbReference type="InterPro" id="IPR036388">
    <property type="entry name" value="WH-like_DNA-bd_sf"/>
</dbReference>
<dbReference type="PANTHER" id="PTHR30514:SF18">
    <property type="entry name" value="RPIR-FAMILY TRANSCRIPTIONAL REGULATOR"/>
    <property type="match status" value="1"/>
</dbReference>
<dbReference type="Gene3D" id="1.10.10.10">
    <property type="entry name" value="Winged helix-like DNA-binding domain superfamily/Winged helix DNA-binding domain"/>
    <property type="match status" value="1"/>
</dbReference>
<comment type="caution">
    <text evidence="3">The sequence shown here is derived from an EMBL/GenBank/DDBJ whole genome shotgun (WGS) entry which is preliminary data.</text>
</comment>
<dbReference type="InterPro" id="IPR009057">
    <property type="entry name" value="Homeodomain-like_sf"/>
</dbReference>
<dbReference type="InterPro" id="IPR046348">
    <property type="entry name" value="SIS_dom_sf"/>
</dbReference>
<dbReference type="GO" id="GO:0003700">
    <property type="term" value="F:DNA-binding transcription factor activity"/>
    <property type="evidence" value="ECO:0007669"/>
    <property type="project" value="InterPro"/>
</dbReference>
<dbReference type="InterPro" id="IPR047640">
    <property type="entry name" value="RpiR-like"/>
</dbReference>
<dbReference type="InterPro" id="IPR000281">
    <property type="entry name" value="HTH_RpiR"/>
</dbReference>
<keyword evidence="3" id="KW-0238">DNA-binding</keyword>
<dbReference type="PROSITE" id="PS51071">
    <property type="entry name" value="HTH_RPIR"/>
    <property type="match status" value="1"/>
</dbReference>
<evidence type="ECO:0000256" key="1">
    <source>
        <dbReference type="SAM" id="MobiDB-lite"/>
    </source>
</evidence>
<sequence>MSVPSKRLPTTVASGRPGNTVSTDAAEERGAASLAQLFAGHALTPSQRRIAAFLSSRPVDEAARISITQVAAGAGVSQPSVSRFAVALGYRGFNELRVAIQAVEPTTADAATPSTPSDSPAQHRIQREIDALRRLQENVADGAGIASAAAVLAASRPLPIVGLRVSAPLATMLGQFASKIMPDVRIYTHGGSALTEALTRAKLDGATALLAIGMPRYPRELRDALDLTSSLGLETILITDSRYSSIADLADHLLLVEPSHDFTFDSYAAPSVMCGLLLQALVESQPKDNSGRLDDFDELASAHEFFVE</sequence>
<evidence type="ECO:0000313" key="3">
    <source>
        <dbReference type="EMBL" id="MBB5159864.1"/>
    </source>
</evidence>
<dbReference type="InterPro" id="IPR001347">
    <property type="entry name" value="SIS_dom"/>
</dbReference>
<name>A0A840QG92_9PSEU</name>
<gene>
    <name evidence="3" type="ORF">BJ970_007464</name>
</gene>
<feature type="region of interest" description="Disordered" evidence="1">
    <location>
        <begin position="1"/>
        <end position="25"/>
    </location>
</feature>
<dbReference type="SUPFAM" id="SSF46689">
    <property type="entry name" value="Homeodomain-like"/>
    <property type="match status" value="1"/>
</dbReference>
<proteinExistence type="predicted"/>
<dbReference type="GO" id="GO:0003677">
    <property type="term" value="F:DNA binding"/>
    <property type="evidence" value="ECO:0007669"/>
    <property type="project" value="UniProtKB-KW"/>
</dbReference>
<protein>
    <submittedName>
        <fullName evidence="3">DNA-binding MurR/RpiR family transcriptional regulator</fullName>
    </submittedName>
</protein>
<evidence type="ECO:0000313" key="4">
    <source>
        <dbReference type="Proteomes" id="UP000584374"/>
    </source>
</evidence>
<keyword evidence="4" id="KW-1185">Reference proteome</keyword>
<dbReference type="Proteomes" id="UP000584374">
    <property type="component" value="Unassembled WGS sequence"/>
</dbReference>
<dbReference type="GO" id="GO:0097367">
    <property type="term" value="F:carbohydrate derivative binding"/>
    <property type="evidence" value="ECO:0007669"/>
    <property type="project" value="InterPro"/>
</dbReference>
<reference evidence="3 4" key="1">
    <citation type="submission" date="2020-08" db="EMBL/GenBank/DDBJ databases">
        <title>Sequencing the genomes of 1000 actinobacteria strains.</title>
        <authorList>
            <person name="Klenk H.-P."/>
        </authorList>
    </citation>
    <scope>NUCLEOTIDE SEQUENCE [LARGE SCALE GENOMIC DNA]</scope>
    <source>
        <strain evidence="3 4">DSM 45584</strain>
    </source>
</reference>
<dbReference type="AlphaFoldDB" id="A0A840QG92"/>
<dbReference type="GO" id="GO:1901135">
    <property type="term" value="P:carbohydrate derivative metabolic process"/>
    <property type="evidence" value="ECO:0007669"/>
    <property type="project" value="InterPro"/>
</dbReference>
<feature type="compositionally biased region" description="Polar residues" evidence="1">
    <location>
        <begin position="11"/>
        <end position="23"/>
    </location>
</feature>
<dbReference type="SUPFAM" id="SSF53697">
    <property type="entry name" value="SIS domain"/>
    <property type="match status" value="1"/>
</dbReference>
<dbReference type="PANTHER" id="PTHR30514">
    <property type="entry name" value="GLUCOKINASE"/>
    <property type="match status" value="1"/>
</dbReference>
<dbReference type="RefSeq" id="WP_184732892.1">
    <property type="nucleotide sequence ID" value="NZ_JACHIW010000003.1"/>
</dbReference>
<accession>A0A840QG92</accession>
<organism evidence="3 4">
    <name type="scientific">Saccharopolyspora phatthalungensis</name>
    <dbReference type="NCBI Taxonomy" id="664693"/>
    <lineage>
        <taxon>Bacteria</taxon>
        <taxon>Bacillati</taxon>
        <taxon>Actinomycetota</taxon>
        <taxon>Actinomycetes</taxon>
        <taxon>Pseudonocardiales</taxon>
        <taxon>Pseudonocardiaceae</taxon>
        <taxon>Saccharopolyspora</taxon>
    </lineage>
</organism>
<dbReference type="EMBL" id="JACHIW010000003">
    <property type="protein sequence ID" value="MBB5159864.1"/>
    <property type="molecule type" value="Genomic_DNA"/>
</dbReference>
<dbReference type="Pfam" id="PF01380">
    <property type="entry name" value="SIS"/>
    <property type="match status" value="1"/>
</dbReference>
<feature type="domain" description="HTH rpiR-type" evidence="2">
    <location>
        <begin position="30"/>
        <end position="107"/>
    </location>
</feature>
<dbReference type="Gene3D" id="3.40.50.10490">
    <property type="entry name" value="Glucose-6-phosphate isomerase like protein, domain 1"/>
    <property type="match status" value="1"/>
</dbReference>
<dbReference type="Pfam" id="PF01418">
    <property type="entry name" value="HTH_6"/>
    <property type="match status" value="1"/>
</dbReference>
<evidence type="ECO:0000259" key="2">
    <source>
        <dbReference type="PROSITE" id="PS51071"/>
    </source>
</evidence>